<keyword evidence="1" id="KW-0472">Membrane</keyword>
<protein>
    <submittedName>
        <fullName evidence="2">Putative DUF2771 family protein</fullName>
    </submittedName>
</protein>
<gene>
    <name evidence="2" type="ORF">CUTER_03175</name>
</gene>
<feature type="transmembrane region" description="Helical" evidence="1">
    <location>
        <begin position="12"/>
        <end position="36"/>
    </location>
</feature>
<evidence type="ECO:0000256" key="1">
    <source>
        <dbReference type="SAM" id="Phobius"/>
    </source>
</evidence>
<accession>A0A0G3HBL3</accession>
<keyword evidence="3" id="KW-1185">Reference proteome</keyword>
<evidence type="ECO:0000313" key="3">
    <source>
        <dbReference type="Proteomes" id="UP000035548"/>
    </source>
</evidence>
<sequence length="181" mass="19386">MATRNEAKKKSLLQLLTLVIVATLVVAAVVLGQWWLRQRPDPLPEDTVVTVSVGDGDGHEVRPYLLATPGVLPVETTPAVIEVGPEDTVTIDLPEHVYDHDWSAVVIYDNPAFNDEIHHGPNDARSLSVVAAKSPLQAGEQPGRLVVVEIQSVLIGQDADGEETPVTTVWSVATQHAQAAG</sequence>
<proteinExistence type="predicted"/>
<dbReference type="Pfam" id="PF10969">
    <property type="entry name" value="DUF2771"/>
    <property type="match status" value="1"/>
</dbReference>
<dbReference type="AlphaFoldDB" id="A0A0G3HBL3"/>
<dbReference type="STRING" id="1072256.CUTER_03175"/>
<organism evidence="2 3">
    <name type="scientific">Corynebacterium uterequi</name>
    <dbReference type="NCBI Taxonomy" id="1072256"/>
    <lineage>
        <taxon>Bacteria</taxon>
        <taxon>Bacillati</taxon>
        <taxon>Actinomycetota</taxon>
        <taxon>Actinomycetes</taxon>
        <taxon>Mycobacteriales</taxon>
        <taxon>Corynebacteriaceae</taxon>
        <taxon>Corynebacterium</taxon>
    </lineage>
</organism>
<keyword evidence="1" id="KW-0812">Transmembrane</keyword>
<dbReference type="InterPro" id="IPR024495">
    <property type="entry name" value="DUF2771"/>
</dbReference>
<dbReference type="RefSeq" id="WP_047259194.1">
    <property type="nucleotide sequence ID" value="NZ_CP011546.1"/>
</dbReference>
<keyword evidence="1" id="KW-1133">Transmembrane helix</keyword>
<dbReference type="KEGG" id="cut:CUTER_03175"/>
<name>A0A0G3HBL3_9CORY</name>
<reference evidence="2 3" key="1">
    <citation type="journal article" date="2015" name="Genome Announc.">
        <title>Virulence Factor Genes Detected in the Complete Genome Sequence of Corynebacterium uterequi DSM 45634, Isolated from the Uterus of a Maiden Mare.</title>
        <authorList>
            <person name="Ruckert C."/>
            <person name="Kriete M."/>
            <person name="Jaenicke S."/>
            <person name="Winkler A."/>
            <person name="Tauch A."/>
        </authorList>
    </citation>
    <scope>NUCLEOTIDE SEQUENCE [LARGE SCALE GENOMIC DNA]</scope>
    <source>
        <strain evidence="2 3">DSM 45634</strain>
    </source>
</reference>
<dbReference type="Proteomes" id="UP000035548">
    <property type="component" value="Chromosome"/>
</dbReference>
<evidence type="ECO:0000313" key="2">
    <source>
        <dbReference type="EMBL" id="AKK10644.1"/>
    </source>
</evidence>
<reference evidence="3" key="2">
    <citation type="submission" date="2015-05" db="EMBL/GenBank/DDBJ databases">
        <title>Complete genome sequence of Corynebacterium uterequi DSM 45634, isolated from the uterus of a maiden mare.</title>
        <authorList>
            <person name="Ruckert C."/>
            <person name="Albersmeier A."/>
            <person name="Winkler A."/>
            <person name="Tauch A."/>
        </authorList>
    </citation>
    <scope>NUCLEOTIDE SEQUENCE [LARGE SCALE GENOMIC DNA]</scope>
    <source>
        <strain evidence="3">DSM 45634</strain>
    </source>
</reference>
<dbReference type="EMBL" id="CP011546">
    <property type="protein sequence ID" value="AKK10644.1"/>
    <property type="molecule type" value="Genomic_DNA"/>
</dbReference>
<dbReference type="PATRIC" id="fig|1072256.5.peg.629"/>